<feature type="domain" description="MAGE" evidence="3">
    <location>
        <begin position="170"/>
        <end position="368"/>
    </location>
</feature>
<evidence type="ECO:0000256" key="1">
    <source>
        <dbReference type="ARBA" id="ARBA00084104"/>
    </source>
</evidence>
<dbReference type="InterPro" id="IPR041898">
    <property type="entry name" value="MAGE_WH1"/>
</dbReference>
<dbReference type="Gene3D" id="1.10.10.1210">
    <property type="entry name" value="MAGE homology domain, winged helix WH2 motif"/>
    <property type="match status" value="1"/>
</dbReference>
<dbReference type="InterPro" id="IPR002190">
    <property type="entry name" value="MHD_dom"/>
</dbReference>
<dbReference type="GO" id="GO:0005634">
    <property type="term" value="C:nucleus"/>
    <property type="evidence" value="ECO:0007669"/>
    <property type="project" value="TreeGrafter"/>
</dbReference>
<dbReference type="AlphaFoldDB" id="A0A6P3FXH4"/>
<dbReference type="PROSITE" id="PS50838">
    <property type="entry name" value="MAGE"/>
    <property type="match status" value="1"/>
</dbReference>
<evidence type="ECO:0000256" key="2">
    <source>
        <dbReference type="SAM" id="MobiDB-lite"/>
    </source>
</evidence>
<organism evidence="4 5">
    <name type="scientific">Octodon degus</name>
    <name type="common">Degu</name>
    <name type="synonym">Sciurus degus</name>
    <dbReference type="NCBI Taxonomy" id="10160"/>
    <lineage>
        <taxon>Eukaryota</taxon>
        <taxon>Metazoa</taxon>
        <taxon>Chordata</taxon>
        <taxon>Craniata</taxon>
        <taxon>Vertebrata</taxon>
        <taxon>Euteleostomi</taxon>
        <taxon>Mammalia</taxon>
        <taxon>Eutheria</taxon>
        <taxon>Euarchontoglires</taxon>
        <taxon>Glires</taxon>
        <taxon>Rodentia</taxon>
        <taxon>Hystricomorpha</taxon>
        <taxon>Octodontidae</taxon>
        <taxon>Octodon</taxon>
    </lineage>
</organism>
<evidence type="ECO:0000259" key="3">
    <source>
        <dbReference type="PROSITE" id="PS50838"/>
    </source>
</evidence>
<sequence length="377" mass="42409">MVGLSGCAQELPDGFWLVKFFYSFEEIVRGVIMPGSLERSQLTDKQDDEDTAGLGPEQIPSDEEEEDSMSVSSFHFSFPSSSSSPRSSLSYFSLNSVFEEDEEMEEVAGEPNEKEVQEEELLAADVICALQSPPQIAAGSHPSPASCSMLDEASNSTQDKDTGSFVQEVLDKKVAELVQFFLLKYQTKELITKAEMLNDVIKEYTDHFPVIVGKARAFTELVFGIVVKELGPKDLIYISYSTVDLTYHGMLKEYQSPSKTSLLLFVLGMILMDGDCMPEEKFWEVLNALAVYAEREHVMYGDARMLISDWVQKSYLMYKYVPNSDPKCYTFHWGPRAHAEVSEGKIWALLAKLKGIMLSSFPAWYKDGLKNVREPSL</sequence>
<dbReference type="InParanoid" id="A0A6P3FXH4"/>
<dbReference type="InterPro" id="IPR037445">
    <property type="entry name" value="MAGE"/>
</dbReference>
<name>A0A6P3FXH4_OCTDE</name>
<keyword evidence="1" id="KW-0825">Tumor antigen</keyword>
<evidence type="ECO:0000313" key="5">
    <source>
        <dbReference type="RefSeq" id="XP_004647556.1"/>
    </source>
</evidence>
<feature type="region of interest" description="Disordered" evidence="2">
    <location>
        <begin position="135"/>
        <end position="159"/>
    </location>
</feature>
<dbReference type="GO" id="GO:0000122">
    <property type="term" value="P:negative regulation of transcription by RNA polymerase II"/>
    <property type="evidence" value="ECO:0007669"/>
    <property type="project" value="TreeGrafter"/>
</dbReference>
<evidence type="ECO:0000313" key="4">
    <source>
        <dbReference type="Proteomes" id="UP000515203"/>
    </source>
</evidence>
<feature type="compositionally biased region" description="Low complexity" evidence="2">
    <location>
        <begin position="69"/>
        <end position="89"/>
    </location>
</feature>
<dbReference type="Pfam" id="PF01454">
    <property type="entry name" value="MAGE"/>
    <property type="match status" value="1"/>
</dbReference>
<dbReference type="OrthoDB" id="205198at2759"/>
<dbReference type="FunFam" id="1.10.10.1200:FF:000007">
    <property type="entry name" value="Melanoma-associated antigen C2"/>
    <property type="match status" value="1"/>
</dbReference>
<accession>A0A6P3FXH4</accession>
<feature type="region of interest" description="Disordered" evidence="2">
    <location>
        <begin position="39"/>
        <end position="89"/>
    </location>
</feature>
<dbReference type="PANTHER" id="PTHR11736:SF14">
    <property type="entry name" value="NSE3 HOMOLOG, SMC5-SMC6 COMPLEX COMPONENT"/>
    <property type="match status" value="1"/>
</dbReference>
<dbReference type="PANTHER" id="PTHR11736">
    <property type="entry name" value="MELANOMA-ASSOCIATED ANTIGEN MAGE ANTIGEN"/>
    <property type="match status" value="1"/>
</dbReference>
<dbReference type="Gene3D" id="1.10.10.1200">
    <property type="entry name" value="MAGE homology domain, winged helix WH1 motif"/>
    <property type="match status" value="1"/>
</dbReference>
<keyword evidence="4" id="KW-1185">Reference proteome</keyword>
<proteinExistence type="predicted"/>
<dbReference type="RefSeq" id="XP_004647556.1">
    <property type="nucleotide sequence ID" value="XM_004647499.1"/>
</dbReference>
<dbReference type="Proteomes" id="UP000515203">
    <property type="component" value="Unplaced"/>
</dbReference>
<gene>
    <name evidence="5" type="primary">LOC101575825</name>
</gene>
<dbReference type="SMART" id="SM01373">
    <property type="entry name" value="MAGE"/>
    <property type="match status" value="1"/>
</dbReference>
<reference evidence="5" key="1">
    <citation type="submission" date="2025-08" db="UniProtKB">
        <authorList>
            <consortium name="RefSeq"/>
        </authorList>
    </citation>
    <scope>IDENTIFICATION</scope>
</reference>
<dbReference type="GeneID" id="101575825"/>
<protein>
    <submittedName>
        <fullName evidence="5">Melanoma-associated antigen 10-like</fullName>
    </submittedName>
</protein>
<dbReference type="InterPro" id="IPR041899">
    <property type="entry name" value="MAGE_WH2"/>
</dbReference>
<dbReference type="FunFam" id="1.10.10.1210:FF:000001">
    <property type="entry name" value="melanoma-associated antigen D1"/>
    <property type="match status" value="1"/>
</dbReference>